<evidence type="ECO:0000256" key="1">
    <source>
        <dbReference type="SAM" id="Phobius"/>
    </source>
</evidence>
<gene>
    <name evidence="2" type="ORF">GCM10011512_10440</name>
</gene>
<protein>
    <recommendedName>
        <fullName evidence="4">Transmembrane protein</fullName>
    </recommendedName>
</protein>
<evidence type="ECO:0000313" key="3">
    <source>
        <dbReference type="Proteomes" id="UP000597761"/>
    </source>
</evidence>
<organism evidence="2 3">
    <name type="scientific">Tersicoccus solisilvae</name>
    <dbReference type="NCBI Taxonomy" id="1882339"/>
    <lineage>
        <taxon>Bacteria</taxon>
        <taxon>Bacillati</taxon>
        <taxon>Actinomycetota</taxon>
        <taxon>Actinomycetes</taxon>
        <taxon>Micrococcales</taxon>
        <taxon>Micrococcaceae</taxon>
        <taxon>Tersicoccus</taxon>
    </lineage>
</organism>
<comment type="caution">
    <text evidence="2">The sequence shown here is derived from an EMBL/GenBank/DDBJ whole genome shotgun (WGS) entry which is preliminary data.</text>
</comment>
<dbReference type="EMBL" id="BMJI01000004">
    <property type="protein sequence ID" value="GGC85507.1"/>
    <property type="molecule type" value="Genomic_DNA"/>
</dbReference>
<feature type="transmembrane region" description="Helical" evidence="1">
    <location>
        <begin position="104"/>
        <end position="126"/>
    </location>
</feature>
<evidence type="ECO:0000313" key="2">
    <source>
        <dbReference type="EMBL" id="GGC85507.1"/>
    </source>
</evidence>
<reference evidence="3" key="1">
    <citation type="journal article" date="2019" name="Int. J. Syst. Evol. Microbiol.">
        <title>The Global Catalogue of Microorganisms (GCM) 10K type strain sequencing project: providing services to taxonomists for standard genome sequencing and annotation.</title>
        <authorList>
            <consortium name="The Broad Institute Genomics Platform"/>
            <consortium name="The Broad Institute Genome Sequencing Center for Infectious Disease"/>
            <person name="Wu L."/>
            <person name="Ma J."/>
        </authorList>
    </citation>
    <scope>NUCLEOTIDE SEQUENCE [LARGE SCALE GENOMIC DNA]</scope>
    <source>
        <strain evidence="3">CGMCC 1.15480</strain>
    </source>
</reference>
<dbReference type="Proteomes" id="UP000597761">
    <property type="component" value="Unassembled WGS sequence"/>
</dbReference>
<keyword evidence="1" id="KW-1133">Transmembrane helix</keyword>
<evidence type="ECO:0008006" key="4">
    <source>
        <dbReference type="Google" id="ProtNLM"/>
    </source>
</evidence>
<proteinExistence type="predicted"/>
<feature type="transmembrane region" description="Helical" evidence="1">
    <location>
        <begin position="12"/>
        <end position="39"/>
    </location>
</feature>
<keyword evidence="3" id="KW-1185">Reference proteome</keyword>
<name>A0ABQ1NXQ3_9MICC</name>
<keyword evidence="1" id="KW-0472">Membrane</keyword>
<keyword evidence="1" id="KW-0812">Transmembrane</keyword>
<accession>A0ABQ1NXQ3</accession>
<dbReference type="RefSeq" id="WP_188667127.1">
    <property type="nucleotide sequence ID" value="NZ_BMJI01000004.1"/>
</dbReference>
<sequence>MRWYSDFPGRRAAEIVGDVLAAAVLAGGVALALALHTAIVSLEAIGGKMQQSGSDLASTMTSVGQNLAGIPLIGDAVRAPFDSASAAGGTLADAGSQWQSRVHLIAGLAGWTVVALVVLIVALGWVRPRVRDAVRRASLARLAASAASLDLLALRALTTLPIRGVLEAGVDAAEGWRRGDPTTIGRLAALELRRAGVRLDTP</sequence>